<comment type="caution">
    <text evidence="1">The sequence shown here is derived from an EMBL/GenBank/DDBJ whole genome shotgun (WGS) entry which is preliminary data.</text>
</comment>
<reference evidence="1 2" key="1">
    <citation type="submission" date="2020-08" db="EMBL/GenBank/DDBJ databases">
        <title>Genomic Encyclopedia of Type Strains, Phase IV (KMG-IV): sequencing the most valuable type-strain genomes for metagenomic binning, comparative biology and taxonomic classification.</title>
        <authorList>
            <person name="Goeker M."/>
        </authorList>
    </citation>
    <scope>NUCLEOTIDE SEQUENCE [LARGE SCALE GENOMIC DNA]</scope>
    <source>
        <strain evidence="1 2">DSM 102234</strain>
    </source>
</reference>
<dbReference type="InterPro" id="IPR010260">
    <property type="entry name" value="AlpA"/>
</dbReference>
<sequence length="79" mass="8735">MQILMKTPDVCAATGMKRPTLYEHMAKGLFPRPIKLGPKLATWPQAEVARMNAARIAGKDEEEIKALVVALTSERKNCV</sequence>
<protein>
    <submittedName>
        <fullName evidence="1">Prophage regulatory protein</fullName>
    </submittedName>
</protein>
<accession>A0A7W6H2H0</accession>
<proteinExistence type="predicted"/>
<keyword evidence="2" id="KW-1185">Reference proteome</keyword>
<name>A0A7W6H2H0_9RHOB</name>
<dbReference type="AlphaFoldDB" id="A0A7W6H2H0"/>
<evidence type="ECO:0000313" key="2">
    <source>
        <dbReference type="Proteomes" id="UP000530268"/>
    </source>
</evidence>
<dbReference type="Pfam" id="PF05930">
    <property type="entry name" value="Phage_AlpA"/>
    <property type="match status" value="1"/>
</dbReference>
<dbReference type="EMBL" id="JACIEI010000026">
    <property type="protein sequence ID" value="MBB3996077.1"/>
    <property type="molecule type" value="Genomic_DNA"/>
</dbReference>
<organism evidence="1 2">
    <name type="scientific">Sulfitobacter undariae</name>
    <dbReference type="NCBI Taxonomy" id="1563671"/>
    <lineage>
        <taxon>Bacteria</taxon>
        <taxon>Pseudomonadati</taxon>
        <taxon>Pseudomonadota</taxon>
        <taxon>Alphaproteobacteria</taxon>
        <taxon>Rhodobacterales</taxon>
        <taxon>Roseobacteraceae</taxon>
        <taxon>Sulfitobacter</taxon>
    </lineage>
</organism>
<evidence type="ECO:0000313" key="1">
    <source>
        <dbReference type="EMBL" id="MBB3996077.1"/>
    </source>
</evidence>
<dbReference type="Gene3D" id="1.10.238.160">
    <property type="match status" value="1"/>
</dbReference>
<dbReference type="Proteomes" id="UP000530268">
    <property type="component" value="Unassembled WGS sequence"/>
</dbReference>
<gene>
    <name evidence="1" type="ORF">GGR95_003743</name>
</gene>